<dbReference type="Pfam" id="PF13416">
    <property type="entry name" value="SBP_bac_8"/>
    <property type="match status" value="1"/>
</dbReference>
<dbReference type="RefSeq" id="WP_099264170.1">
    <property type="nucleotide sequence ID" value="NZ_NIZW01000041.1"/>
</dbReference>
<dbReference type="GeneID" id="90611990"/>
<dbReference type="Gene3D" id="3.40.190.10">
    <property type="entry name" value="Periplasmic binding protein-like II"/>
    <property type="match status" value="2"/>
</dbReference>
<dbReference type="InterPro" id="IPR006059">
    <property type="entry name" value="SBP"/>
</dbReference>
<accession>A0A2G1VYA8</accession>
<keyword evidence="1" id="KW-0732">Signal</keyword>
<evidence type="ECO:0000256" key="1">
    <source>
        <dbReference type="ARBA" id="ARBA00022729"/>
    </source>
</evidence>
<dbReference type="Proteomes" id="UP000225740">
    <property type="component" value="Unassembled WGS sequence"/>
</dbReference>
<organism evidence="2 3">
    <name type="scientific">Rhodopirellula bahusiensis</name>
    <dbReference type="NCBI Taxonomy" id="2014065"/>
    <lineage>
        <taxon>Bacteria</taxon>
        <taxon>Pseudomonadati</taxon>
        <taxon>Planctomycetota</taxon>
        <taxon>Planctomycetia</taxon>
        <taxon>Pirellulales</taxon>
        <taxon>Pirellulaceae</taxon>
        <taxon>Rhodopirellula</taxon>
    </lineage>
</organism>
<reference evidence="2 3" key="1">
    <citation type="submission" date="2017-06" db="EMBL/GenBank/DDBJ databases">
        <title>Description of Rhodopirellula bahusiensis sp. nov.</title>
        <authorList>
            <person name="Kizina J."/>
            <person name="Harder J."/>
        </authorList>
    </citation>
    <scope>NUCLEOTIDE SEQUENCE [LARGE SCALE GENOMIC DNA]</scope>
    <source>
        <strain evidence="2 3">SWK21</strain>
    </source>
</reference>
<dbReference type="OrthoDB" id="9812255at2"/>
<dbReference type="PANTHER" id="PTHR30222">
    <property type="entry name" value="SPERMIDINE/PUTRESCINE-BINDING PERIPLASMIC PROTEIN"/>
    <property type="match status" value="1"/>
</dbReference>
<evidence type="ECO:0000313" key="3">
    <source>
        <dbReference type="Proteomes" id="UP000225740"/>
    </source>
</evidence>
<dbReference type="EMBL" id="NIZW01000041">
    <property type="protein sequence ID" value="PHQ31711.1"/>
    <property type="molecule type" value="Genomic_DNA"/>
</dbReference>
<dbReference type="AlphaFoldDB" id="A0A2G1VYA8"/>
<dbReference type="SUPFAM" id="SSF53850">
    <property type="entry name" value="Periplasmic binding protein-like II"/>
    <property type="match status" value="1"/>
</dbReference>
<sequence>MNLNRREMIGATLATVAASTPIARSTAFDPPTIHVPTKPVVRVLGTHVTLQEDLRVRAEADLGIQLEFSPGGSAEVLHRASTRPETFDLYEQWSNSIRVLWQAGAIQPIERNRIRYWDEINPLTRVGRLTPDAKRGAGDAPNKLLFIQPDGTLGGKATDHVTFLPYVHNVDSFGYDAAVVPQGIPYETESWAWLLDEEWAGRVAIVNEPTIGLFDLALAVQAKGLAEFEDIGNLSETDLETLFKVLEPYRQSGHFRGVWSSVPASVDLMSRGEAVIESMFSPAVFDLKGRGIDCVYASPKEGYRAWHGVMCLSSKTTGPVKDAAYEYMNWWLSGWPGAFIARQGYYISNPQRSREELSSAEWDYWYQGEPAETDLLGTTGQVVVKQGHSRDGGSYEKRFSNIAVWNTVMKSYEASLQHWNEFLSG</sequence>
<proteinExistence type="predicted"/>
<evidence type="ECO:0000313" key="2">
    <source>
        <dbReference type="EMBL" id="PHQ31711.1"/>
    </source>
</evidence>
<protein>
    <submittedName>
        <fullName evidence="2">Signal peptide prediction</fullName>
    </submittedName>
</protein>
<gene>
    <name evidence="2" type="ORF">CEE69_29565</name>
</gene>
<name>A0A2G1VYA8_9BACT</name>
<comment type="caution">
    <text evidence="2">The sequence shown here is derived from an EMBL/GenBank/DDBJ whole genome shotgun (WGS) entry which is preliminary data.</text>
</comment>
<keyword evidence="3" id="KW-1185">Reference proteome</keyword>
<dbReference type="PANTHER" id="PTHR30222:SF17">
    <property type="entry name" value="SPERMIDINE_PUTRESCINE-BINDING PERIPLASMIC PROTEIN"/>
    <property type="match status" value="1"/>
</dbReference>